<dbReference type="InterPro" id="IPR005754">
    <property type="entry name" value="Sortase"/>
</dbReference>
<comment type="caution">
    <text evidence="2">The sequence shown here is derived from an EMBL/GenBank/DDBJ whole genome shotgun (WGS) entry which is preliminary data.</text>
</comment>
<evidence type="ECO:0000313" key="3">
    <source>
        <dbReference type="Proteomes" id="UP000229421"/>
    </source>
</evidence>
<dbReference type="Gene3D" id="2.40.260.10">
    <property type="entry name" value="Sortase"/>
    <property type="match status" value="1"/>
</dbReference>
<evidence type="ECO:0000313" key="2">
    <source>
        <dbReference type="EMBL" id="PJB51672.1"/>
    </source>
</evidence>
<organism evidence="2 3">
    <name type="scientific">Candidatus Berkelbacteria bacterium CG_4_9_14_3_um_filter_39_23</name>
    <dbReference type="NCBI Taxonomy" id="1974508"/>
    <lineage>
        <taxon>Bacteria</taxon>
        <taxon>Candidatus Berkelbacteria</taxon>
    </lineage>
</organism>
<dbReference type="SUPFAM" id="SSF63817">
    <property type="entry name" value="Sortase"/>
    <property type="match status" value="1"/>
</dbReference>
<proteinExistence type="predicted"/>
<gene>
    <name evidence="2" type="ORF">CO101_01180</name>
</gene>
<evidence type="ECO:0008006" key="4">
    <source>
        <dbReference type="Google" id="ProtNLM"/>
    </source>
</evidence>
<evidence type="ECO:0000256" key="1">
    <source>
        <dbReference type="ARBA" id="ARBA00022801"/>
    </source>
</evidence>
<dbReference type="GO" id="GO:0016787">
    <property type="term" value="F:hydrolase activity"/>
    <property type="evidence" value="ECO:0007669"/>
    <property type="project" value="UniProtKB-KW"/>
</dbReference>
<accession>A0A2M8C622</accession>
<sequence>MKKIWQKIKVLFKKRPTKFIALGVVLAILLVIMALSKQSGQELTRTLLPQLKLQKKVDISQFGIDIAKVNVWAPIIPQVDGYDKEVYLKAIENGVAQFKDTKNPDELGNLFIFGHSKYYHDKPGDYKEIFKDLNQLKAKDEFNIYYKGEKIVYAVAESKKVDQYDWSILDPTADDPKDKTITLMTCWPPGTTDARWVVFATQK</sequence>
<dbReference type="Proteomes" id="UP000229421">
    <property type="component" value="Unassembled WGS sequence"/>
</dbReference>
<dbReference type="EMBL" id="PFTZ01000040">
    <property type="protein sequence ID" value="PJB51672.1"/>
    <property type="molecule type" value="Genomic_DNA"/>
</dbReference>
<dbReference type="InterPro" id="IPR023365">
    <property type="entry name" value="Sortase_dom-sf"/>
</dbReference>
<keyword evidence="1" id="KW-0378">Hydrolase</keyword>
<name>A0A2M8C622_9BACT</name>
<reference evidence="3" key="1">
    <citation type="submission" date="2017-09" db="EMBL/GenBank/DDBJ databases">
        <title>Depth-based differentiation of microbial function through sediment-hosted aquifers and enrichment of novel symbionts in the deep terrestrial subsurface.</title>
        <authorList>
            <person name="Probst A.J."/>
            <person name="Ladd B."/>
            <person name="Jarett J.K."/>
            <person name="Geller-Mcgrath D.E."/>
            <person name="Sieber C.M.K."/>
            <person name="Emerson J.B."/>
            <person name="Anantharaman K."/>
            <person name="Thomas B.C."/>
            <person name="Malmstrom R."/>
            <person name="Stieglmeier M."/>
            <person name="Klingl A."/>
            <person name="Woyke T."/>
            <person name="Ryan C.M."/>
            <person name="Banfield J.F."/>
        </authorList>
    </citation>
    <scope>NUCLEOTIDE SEQUENCE [LARGE SCALE GENOMIC DNA]</scope>
</reference>
<dbReference type="AlphaFoldDB" id="A0A2M8C622"/>
<protein>
    <recommendedName>
        <fullName evidence="4">Sortase</fullName>
    </recommendedName>
</protein>
<dbReference type="Pfam" id="PF04203">
    <property type="entry name" value="Sortase"/>
    <property type="match status" value="1"/>
</dbReference>